<comment type="caution">
    <text evidence="1">The sequence shown here is derived from an EMBL/GenBank/DDBJ whole genome shotgun (WGS) entry which is preliminary data.</text>
</comment>
<dbReference type="EMBL" id="ASQA01000009">
    <property type="protein sequence ID" value="ETT87154.1"/>
    <property type="molecule type" value="Genomic_DNA"/>
</dbReference>
<gene>
    <name evidence="1" type="ORF">C176_03358</name>
</gene>
<name>W4F3S6_9BACL</name>
<organism evidence="1 2">
    <name type="scientific">Viridibacillus arenosi FSL R5-213</name>
    <dbReference type="NCBI Taxonomy" id="1227360"/>
    <lineage>
        <taxon>Bacteria</taxon>
        <taxon>Bacillati</taxon>
        <taxon>Bacillota</taxon>
        <taxon>Bacilli</taxon>
        <taxon>Bacillales</taxon>
        <taxon>Caryophanaceae</taxon>
        <taxon>Viridibacillus</taxon>
    </lineage>
</organism>
<dbReference type="AlphaFoldDB" id="W4F3S6"/>
<sequence length="98" mass="11408">MTTLGRFLQALEKMMNEKIDLKDVGYETIELYRDELDTNLITEDVIKNLPDEVLVSSVNFIDEKGDEYLMIDITLYENSELLSTIWMKNGEVIEEPTQ</sequence>
<keyword evidence="2" id="KW-1185">Reference proteome</keyword>
<dbReference type="Proteomes" id="UP000019062">
    <property type="component" value="Unassembled WGS sequence"/>
</dbReference>
<evidence type="ECO:0000313" key="1">
    <source>
        <dbReference type="EMBL" id="ETT87154.1"/>
    </source>
</evidence>
<accession>W4F3S6</accession>
<evidence type="ECO:0000313" key="2">
    <source>
        <dbReference type="Proteomes" id="UP000019062"/>
    </source>
</evidence>
<proteinExistence type="predicted"/>
<protein>
    <submittedName>
        <fullName evidence="1">Uncharacterized protein</fullName>
    </submittedName>
</protein>
<dbReference type="RefSeq" id="WP_038179929.1">
    <property type="nucleotide sequence ID" value="NZ_ASQA01000009.1"/>
</dbReference>
<reference evidence="1 2" key="1">
    <citation type="journal article" date="2014" name="BMC Genomics">
        <title>Genomic comparison of sporeforming bacilli isolated from milk.</title>
        <authorList>
            <person name="Moreno Switt A.I."/>
            <person name="Andrus A.D."/>
            <person name="Ranieri M.L."/>
            <person name="Orsi R.H."/>
            <person name="Ivy R."/>
            <person name="den Bakker H.C."/>
            <person name="Martin N.H."/>
            <person name="Wiedmann M."/>
            <person name="Boor K.J."/>
        </authorList>
    </citation>
    <scope>NUCLEOTIDE SEQUENCE [LARGE SCALE GENOMIC DNA]</scope>
    <source>
        <strain evidence="1 2">FSL R5-213</strain>
    </source>
</reference>